<dbReference type="InterPro" id="IPR029044">
    <property type="entry name" value="Nucleotide-diphossugar_trans"/>
</dbReference>
<evidence type="ECO:0000256" key="9">
    <source>
        <dbReference type="ARBA" id="ARBA00023136"/>
    </source>
</evidence>
<dbReference type="Proteomes" id="UP000092460">
    <property type="component" value="Unassembled WGS sequence"/>
</dbReference>
<dbReference type="GO" id="GO:0006688">
    <property type="term" value="P:glycosphingolipid biosynthetic process"/>
    <property type="evidence" value="ECO:0007669"/>
    <property type="project" value="TreeGrafter"/>
</dbReference>
<dbReference type="GO" id="GO:0005794">
    <property type="term" value="C:Golgi apparatus"/>
    <property type="evidence" value="ECO:0007669"/>
    <property type="project" value="TreeGrafter"/>
</dbReference>
<keyword evidence="7 11" id="KW-0735">Signal-anchor</keyword>
<dbReference type="GO" id="GO:0005975">
    <property type="term" value="P:carbohydrate metabolic process"/>
    <property type="evidence" value="ECO:0007669"/>
    <property type="project" value="InterPro"/>
</dbReference>
<evidence type="ECO:0000256" key="7">
    <source>
        <dbReference type="ARBA" id="ARBA00022968"/>
    </source>
</evidence>
<comment type="pathway">
    <text evidence="2 11">Protein modification; protein glycosylation.</text>
</comment>
<feature type="domain" description="Galactosyltransferase N-terminal" evidence="13">
    <location>
        <begin position="89"/>
        <end position="194"/>
    </location>
</feature>
<evidence type="ECO:0000256" key="4">
    <source>
        <dbReference type="ARBA" id="ARBA00022676"/>
    </source>
</evidence>
<sequence>MYIRIYQRKYHLIEITTKFTCALALIYICLPHRFASHYNYLSLKQIENALVSQVTHNITLQHLDECSYGDILAENRYMYRAQYREEILRSEEILSGGEYYPEKCRARFSTAIIVPYRQREEQLHSFLIYMHNYLRHQRIHYRIFLIEQYDQKPFNRAKLFNIGSNIAAEYGFPCLIFSDVDLLPLNLGSLYVCTQLPRHMCSALDMWRFNLPYTGLFGGVVSIRTEQFRVVNGMSNLYEGWGGEDDDFYERLQARNIDICRFSPELSEFTMLRHKPEEKNENRVALLRAGVLRHKMDGLNSLMYDEKERRIHNLKSDIGYDLSKVQNQENLKYPDDSKQLNCVHRLDLFDC</sequence>
<evidence type="ECO:0000313" key="14">
    <source>
        <dbReference type="EnsemblMetazoa" id="GPPI021883-PA"/>
    </source>
</evidence>
<comment type="function">
    <text evidence="11">Catalyzes the transfer of galactose onto proteins or lipids.</text>
</comment>
<dbReference type="SUPFAM" id="SSF53448">
    <property type="entry name" value="Nucleotide-diphospho-sugar transferases"/>
    <property type="match status" value="1"/>
</dbReference>
<dbReference type="GO" id="GO:0033842">
    <property type="term" value="F:N-acetyl-beta-glucosaminyl-derivative 4-beta-N-acetylgalactosaminyltransferase activity"/>
    <property type="evidence" value="ECO:0007669"/>
    <property type="project" value="TreeGrafter"/>
</dbReference>
<dbReference type="PANTHER" id="PTHR19300:SF48">
    <property type="entry name" value="BETA-1,4-N-ACETYLGALACTOSAMINYLTRANSFERASE"/>
    <property type="match status" value="1"/>
</dbReference>
<evidence type="ECO:0000256" key="10">
    <source>
        <dbReference type="ARBA" id="ARBA00023180"/>
    </source>
</evidence>
<dbReference type="PRINTS" id="PR02050">
    <property type="entry name" value="B14GALTRFASE"/>
</dbReference>
<evidence type="ECO:0000256" key="1">
    <source>
        <dbReference type="ARBA" id="ARBA00004606"/>
    </source>
</evidence>
<keyword evidence="5 11" id="KW-0808">Transferase</keyword>
<dbReference type="InterPro" id="IPR027995">
    <property type="entry name" value="Galactosyl_T_N"/>
</dbReference>
<organism evidence="14 15">
    <name type="scientific">Glossina palpalis gambiensis</name>
    <dbReference type="NCBI Taxonomy" id="67801"/>
    <lineage>
        <taxon>Eukaryota</taxon>
        <taxon>Metazoa</taxon>
        <taxon>Ecdysozoa</taxon>
        <taxon>Arthropoda</taxon>
        <taxon>Hexapoda</taxon>
        <taxon>Insecta</taxon>
        <taxon>Pterygota</taxon>
        <taxon>Neoptera</taxon>
        <taxon>Endopterygota</taxon>
        <taxon>Diptera</taxon>
        <taxon>Brachycera</taxon>
        <taxon>Muscomorpha</taxon>
        <taxon>Hippoboscoidea</taxon>
        <taxon>Glossinidae</taxon>
        <taxon>Glossina</taxon>
    </lineage>
</organism>
<dbReference type="EC" id="2.4.1.-" evidence="11"/>
<keyword evidence="11" id="KW-0479">Metal-binding</keyword>
<dbReference type="VEuPathDB" id="VectorBase:GPPI021883"/>
<keyword evidence="11" id="KW-0464">Manganese</keyword>
<keyword evidence="10 11" id="KW-0325">Glycoprotein</keyword>
<dbReference type="GO" id="GO:0046872">
    <property type="term" value="F:metal ion binding"/>
    <property type="evidence" value="ECO:0007669"/>
    <property type="project" value="UniProtKB-UniRule"/>
</dbReference>
<dbReference type="Gene3D" id="3.90.550.10">
    <property type="entry name" value="Spore Coat Polysaccharide Biosynthesis Protein SpsA, Chain A"/>
    <property type="match status" value="1"/>
</dbReference>
<evidence type="ECO:0000256" key="6">
    <source>
        <dbReference type="ARBA" id="ARBA00022692"/>
    </source>
</evidence>
<dbReference type="UniPathway" id="UPA00378"/>
<dbReference type="GO" id="GO:0008378">
    <property type="term" value="F:galactosyltransferase activity"/>
    <property type="evidence" value="ECO:0007669"/>
    <property type="project" value="TreeGrafter"/>
</dbReference>
<name>A0A1B0B842_9MUSC</name>
<reference evidence="15" key="1">
    <citation type="submission" date="2015-01" db="EMBL/GenBank/DDBJ databases">
        <authorList>
            <person name="Aksoy S."/>
            <person name="Warren W."/>
            <person name="Wilson R.K."/>
        </authorList>
    </citation>
    <scope>NUCLEOTIDE SEQUENCE [LARGE SCALE GENOMIC DNA]</scope>
    <source>
        <strain evidence="15">IAEA</strain>
    </source>
</reference>
<dbReference type="AlphaFoldDB" id="A0A1B0B842"/>
<reference evidence="14" key="2">
    <citation type="submission" date="2020-05" db="UniProtKB">
        <authorList>
            <consortium name="EnsemblMetazoa"/>
        </authorList>
    </citation>
    <scope>IDENTIFICATION</scope>
    <source>
        <strain evidence="14">IAEA</strain>
    </source>
</reference>
<evidence type="ECO:0000256" key="8">
    <source>
        <dbReference type="ARBA" id="ARBA00022989"/>
    </source>
</evidence>
<dbReference type="EnsemblMetazoa" id="GPPI021883-RA">
    <property type="protein sequence ID" value="GPPI021883-PA"/>
    <property type="gene ID" value="GPPI021883"/>
</dbReference>
<protein>
    <recommendedName>
        <fullName evidence="11">Beta-1,4-N-acetylgalactosaminyltransferase</fullName>
        <ecNumber evidence="11">2.4.1.-</ecNumber>
    </recommendedName>
    <alternativeName>
        <fullName evidence="11">Beta-4-GalNAcT</fullName>
    </alternativeName>
</protein>
<proteinExistence type="inferred from homology"/>
<dbReference type="EMBL" id="JXJN01009829">
    <property type="status" value="NOT_ANNOTATED_CDS"/>
    <property type="molecule type" value="Genomic_DNA"/>
</dbReference>
<comment type="cofactor">
    <cofactor evidence="11">
        <name>Mn(2+)</name>
        <dbReference type="ChEBI" id="CHEBI:29035"/>
    </cofactor>
</comment>
<feature type="domain" description="Galactosyltransferase C-terminal" evidence="12">
    <location>
        <begin position="198"/>
        <end position="275"/>
    </location>
</feature>
<evidence type="ECO:0000256" key="5">
    <source>
        <dbReference type="ARBA" id="ARBA00022679"/>
    </source>
</evidence>
<comment type="similarity">
    <text evidence="3 11">Belongs to the glycosyltransferase 7 family.</text>
</comment>
<keyword evidence="8" id="KW-1133">Transmembrane helix</keyword>
<dbReference type="InterPro" id="IPR027791">
    <property type="entry name" value="Galactosyl_T_C"/>
</dbReference>
<evidence type="ECO:0000256" key="11">
    <source>
        <dbReference type="RuleBase" id="RU368121"/>
    </source>
</evidence>
<evidence type="ECO:0000256" key="3">
    <source>
        <dbReference type="ARBA" id="ARBA00005735"/>
    </source>
</evidence>
<dbReference type="STRING" id="67801.A0A1B0B842"/>
<keyword evidence="15" id="KW-1185">Reference proteome</keyword>
<evidence type="ECO:0000259" key="12">
    <source>
        <dbReference type="Pfam" id="PF02709"/>
    </source>
</evidence>
<evidence type="ECO:0000313" key="15">
    <source>
        <dbReference type="Proteomes" id="UP000092460"/>
    </source>
</evidence>
<dbReference type="GO" id="GO:0016020">
    <property type="term" value="C:membrane"/>
    <property type="evidence" value="ECO:0007669"/>
    <property type="project" value="UniProtKB-SubCell"/>
</dbReference>
<keyword evidence="9" id="KW-0472">Membrane</keyword>
<dbReference type="InterPro" id="IPR003859">
    <property type="entry name" value="Galactosyl_T"/>
</dbReference>
<comment type="subcellular location">
    <subcellularLocation>
        <location evidence="1 11">Membrane</location>
        <topology evidence="1 11">Single-pass type II membrane protein</topology>
    </subcellularLocation>
</comment>
<evidence type="ECO:0000256" key="2">
    <source>
        <dbReference type="ARBA" id="ARBA00004922"/>
    </source>
</evidence>
<evidence type="ECO:0000259" key="13">
    <source>
        <dbReference type="Pfam" id="PF13733"/>
    </source>
</evidence>
<keyword evidence="4 11" id="KW-0328">Glycosyltransferase</keyword>
<dbReference type="Pfam" id="PF13733">
    <property type="entry name" value="Glyco_transf_7N"/>
    <property type="match status" value="1"/>
</dbReference>
<keyword evidence="6" id="KW-0812">Transmembrane</keyword>
<dbReference type="Pfam" id="PF02709">
    <property type="entry name" value="Glyco_transf_7C"/>
    <property type="match status" value="1"/>
</dbReference>
<dbReference type="PANTHER" id="PTHR19300">
    <property type="entry name" value="BETA-1,4-GALACTOSYLTRANSFERASE"/>
    <property type="match status" value="1"/>
</dbReference>
<accession>A0A1B0B842</accession>